<evidence type="ECO:0000313" key="1">
    <source>
        <dbReference type="EMBL" id="NEV65784.1"/>
    </source>
</evidence>
<gene>
    <name evidence="1" type="ORF">QQ91_001485</name>
</gene>
<reference evidence="1" key="3">
    <citation type="submission" date="2020-02" db="EMBL/GenBank/DDBJ databases">
        <authorList>
            <person name="Sarangi A.N."/>
            <person name="Ghosh S."/>
            <person name="Mukherjee M."/>
            <person name="Tripathy S."/>
        </authorList>
    </citation>
    <scope>NUCLEOTIDE SEQUENCE</scope>
    <source>
        <strain evidence="1">BDU141951</strain>
    </source>
</reference>
<reference evidence="1" key="2">
    <citation type="journal article" date="2015" name="Genome Announc.">
        <title>Draft Genome Sequence of Filamentous Marine Cyanobacterium Lyngbya confervoides Strain BDU141951.</title>
        <authorList>
            <person name="Chandrababunaidu M.M."/>
            <person name="Sen D."/>
            <person name="Tripathy S."/>
        </authorList>
    </citation>
    <scope>NUCLEOTIDE SEQUENCE</scope>
    <source>
        <strain evidence="1">BDU141951</strain>
    </source>
</reference>
<proteinExistence type="predicted"/>
<dbReference type="Pfam" id="PF14234">
    <property type="entry name" value="DUF4336"/>
    <property type="match status" value="1"/>
</dbReference>
<comment type="caution">
    <text evidence="1">The sequence shown here is derived from an EMBL/GenBank/DDBJ whole genome shotgun (WGS) entry which is preliminary data.</text>
</comment>
<reference evidence="1" key="1">
    <citation type="submission" date="2014-11" db="EMBL/GenBank/DDBJ databases">
        <authorList>
            <person name="Malar M.C."/>
            <person name="Sen D."/>
            <person name="Tripathy S."/>
        </authorList>
    </citation>
    <scope>NUCLEOTIDE SEQUENCE</scope>
    <source>
        <strain evidence="1">BDU141951</strain>
    </source>
</reference>
<accession>A0A0C1YAZ2</accession>
<name>A0A0C1YAZ2_9CYAN</name>
<dbReference type="InterPro" id="IPR025638">
    <property type="entry name" value="DUF4336"/>
</dbReference>
<organism evidence="1">
    <name type="scientific">Lyngbya confervoides BDU141951</name>
    <dbReference type="NCBI Taxonomy" id="1574623"/>
    <lineage>
        <taxon>Bacteria</taxon>
        <taxon>Bacillati</taxon>
        <taxon>Cyanobacteriota</taxon>
        <taxon>Cyanophyceae</taxon>
        <taxon>Oscillatoriophycideae</taxon>
        <taxon>Oscillatoriales</taxon>
        <taxon>Microcoleaceae</taxon>
        <taxon>Lyngbya</taxon>
    </lineage>
</organism>
<dbReference type="AlphaFoldDB" id="A0A0C1YAZ2"/>
<dbReference type="PANTHER" id="PTHR33835">
    <property type="entry name" value="YALI0C07656P"/>
    <property type="match status" value="1"/>
</dbReference>
<dbReference type="PANTHER" id="PTHR33835:SF2">
    <property type="entry name" value="LYSINE-TRNA LIGASE"/>
    <property type="match status" value="1"/>
</dbReference>
<protein>
    <submittedName>
        <fullName evidence="1">DUF4336 domain-containing protein</fullName>
    </submittedName>
</protein>
<sequence>MAGQDSISQRHSNQQKRDRAWPFWPVVPLYPYGQRPTLMQEVVPGTIWTFDQYQGIFYVVVPIRMTVVRLQTGGLLVYAPVAPTRECVAMVRSLEARYGTVRYIIQSTTTGIEHKVFVGPFARRFPQAQIYVAPNQWSFPLNLPLSWLGLPAQRTQILRDDQPLPFADEFDWATLGPIKLGLGPFVEVALFHRATRTLLLTDSLVSVPAEPPAVLHLDPFPLLFHARDRADEAIVDTPEARRRGWHRIALFAFFFQPSTLDTPTLGTAFQEAKSAPDRSRRAYFGLYPFYWQADWAASFEALHGGGRPFVAPVLQTLIFNRGLQEVQAWVDQVCQWQFEQVIPCHLTAPIAMGPTEFRAAFATILQPQTAQRDRPLPTRDFAFLKALDEGLVRRGITPPANAATAPQDVL</sequence>
<dbReference type="EMBL" id="JTHE02000002">
    <property type="protein sequence ID" value="NEV65784.1"/>
    <property type="molecule type" value="Genomic_DNA"/>
</dbReference>